<dbReference type="GO" id="GO:0003723">
    <property type="term" value="F:RNA binding"/>
    <property type="evidence" value="ECO:0007669"/>
    <property type="project" value="UniProtKB-UniRule"/>
</dbReference>
<sequence length="389" mass="41015">MEGYDADALDTDTGPFPPPGQAARAVRATNLSPMCTKHDVDAFFSFCGKISAIRLRKARAPAQVDEEGHPLLEAIVLFENDAAQQTAVLLNGSAILDRDVCIETAPENWNADGADAAPPTQGPTGGMSEKPADATSANQTPDTRAAAPSGTQSDVAAARGDDAAAASQAAAGGASADLGFMNSWGSTVSSWLTSAKQIAAEEMDAYKRGEYEQLFKEGLQYAQTKGSEFGRNIEASAQAGTEQIAQGMERIELDKKLKESVAKMNEMAVNIDRRLHISDASNAIARSSAERVHELDENYHLRQRIQSAADGALSNEAIASLIRDVNERSRQMWMAATEKIDALRQGGGSATTGPASMLDGGATDAHESRPAQDAASAISTDQGQDQTSQ</sequence>
<evidence type="ECO:0000256" key="1">
    <source>
        <dbReference type="PROSITE-ProRule" id="PRU00176"/>
    </source>
</evidence>
<keyword evidence="1" id="KW-0694">RNA-binding</keyword>
<gene>
    <name evidence="4" type="ORF">FVE85_7753</name>
</gene>
<evidence type="ECO:0000259" key="3">
    <source>
        <dbReference type="PROSITE" id="PS50102"/>
    </source>
</evidence>
<evidence type="ECO:0000313" key="5">
    <source>
        <dbReference type="Proteomes" id="UP000324585"/>
    </source>
</evidence>
<evidence type="ECO:0000256" key="2">
    <source>
        <dbReference type="SAM" id="MobiDB-lite"/>
    </source>
</evidence>
<dbReference type="InterPro" id="IPR012677">
    <property type="entry name" value="Nucleotide-bd_a/b_plait_sf"/>
</dbReference>
<dbReference type="InterPro" id="IPR000504">
    <property type="entry name" value="RRM_dom"/>
</dbReference>
<feature type="region of interest" description="Disordered" evidence="2">
    <location>
        <begin position="107"/>
        <end position="160"/>
    </location>
</feature>
<dbReference type="EMBL" id="VRMN01000014">
    <property type="protein sequence ID" value="KAA8491332.1"/>
    <property type="molecule type" value="Genomic_DNA"/>
</dbReference>
<organism evidence="4 5">
    <name type="scientific">Porphyridium purpureum</name>
    <name type="common">Red alga</name>
    <name type="synonym">Porphyridium cruentum</name>
    <dbReference type="NCBI Taxonomy" id="35688"/>
    <lineage>
        <taxon>Eukaryota</taxon>
        <taxon>Rhodophyta</taxon>
        <taxon>Bangiophyceae</taxon>
        <taxon>Porphyridiales</taxon>
        <taxon>Porphyridiaceae</taxon>
        <taxon>Porphyridium</taxon>
    </lineage>
</organism>
<comment type="caution">
    <text evidence="4">The sequence shown here is derived from an EMBL/GenBank/DDBJ whole genome shotgun (WGS) entry which is preliminary data.</text>
</comment>
<keyword evidence="5" id="KW-1185">Reference proteome</keyword>
<dbReference type="PANTHER" id="PTHR32343">
    <property type="entry name" value="SERINE/ARGININE-RICH SPLICING FACTOR"/>
    <property type="match status" value="1"/>
</dbReference>
<dbReference type="AlphaFoldDB" id="A0A5J4YK00"/>
<feature type="region of interest" description="Disordered" evidence="2">
    <location>
        <begin position="344"/>
        <end position="389"/>
    </location>
</feature>
<evidence type="ECO:0000313" key="4">
    <source>
        <dbReference type="EMBL" id="KAA8491332.1"/>
    </source>
</evidence>
<protein>
    <submittedName>
        <fullName evidence="4">Binding partner of ACD11 1</fullName>
    </submittedName>
</protein>
<dbReference type="OrthoDB" id="4404at2759"/>
<proteinExistence type="predicted"/>
<dbReference type="PANTHER" id="PTHR32343:SF10">
    <property type="entry name" value="RNA-BINDING REGION RNP-1 DOMAIN-CONTAINING PROTEIN"/>
    <property type="match status" value="1"/>
</dbReference>
<reference evidence="5" key="1">
    <citation type="journal article" date="2019" name="Nat. Commun.">
        <title>Expansion of phycobilisome linker gene families in mesophilic red algae.</title>
        <authorList>
            <person name="Lee J."/>
            <person name="Kim D."/>
            <person name="Bhattacharya D."/>
            <person name="Yoon H.S."/>
        </authorList>
    </citation>
    <scope>NUCLEOTIDE SEQUENCE [LARGE SCALE GENOMIC DNA]</scope>
    <source>
        <strain evidence="5">CCMP 1328</strain>
    </source>
</reference>
<dbReference type="PROSITE" id="PS50102">
    <property type="entry name" value="RRM"/>
    <property type="match status" value="1"/>
</dbReference>
<accession>A0A5J4YK00</accession>
<dbReference type="SUPFAM" id="SSF54928">
    <property type="entry name" value="RNA-binding domain, RBD"/>
    <property type="match status" value="1"/>
</dbReference>
<feature type="domain" description="RRM" evidence="3">
    <location>
        <begin position="24"/>
        <end position="107"/>
    </location>
</feature>
<name>A0A5J4YK00_PORPP</name>
<feature type="compositionally biased region" description="Polar residues" evidence="2">
    <location>
        <begin position="377"/>
        <end position="389"/>
    </location>
</feature>
<dbReference type="Gene3D" id="3.30.70.330">
    <property type="match status" value="1"/>
</dbReference>
<dbReference type="Proteomes" id="UP000324585">
    <property type="component" value="Unassembled WGS sequence"/>
</dbReference>
<dbReference type="InterPro" id="IPR035979">
    <property type="entry name" value="RBD_domain_sf"/>
</dbReference>